<dbReference type="PANTHER" id="PTHR42734">
    <property type="entry name" value="METAL TRANSPORT SYSTEM ATP-BINDING PROTEIN TM_0124-RELATED"/>
    <property type="match status" value="1"/>
</dbReference>
<dbReference type="OrthoDB" id="5296765at2"/>
<dbReference type="InterPro" id="IPR003439">
    <property type="entry name" value="ABC_transporter-like_ATP-bd"/>
</dbReference>
<evidence type="ECO:0000256" key="2">
    <source>
        <dbReference type="ARBA" id="ARBA00022448"/>
    </source>
</evidence>
<evidence type="ECO:0000256" key="5">
    <source>
        <dbReference type="ARBA" id="ARBA00022741"/>
    </source>
</evidence>
<dbReference type="Pfam" id="PF00005">
    <property type="entry name" value="ABC_tran"/>
    <property type="match status" value="1"/>
</dbReference>
<dbReference type="PANTHER" id="PTHR42734:SF5">
    <property type="entry name" value="IRON TRANSPORT SYSTEM ATP-BINDING PROTEIN HI_0361-RELATED"/>
    <property type="match status" value="1"/>
</dbReference>
<keyword evidence="3" id="KW-1003">Cell membrane</keyword>
<feature type="domain" description="ABC transporter" evidence="7">
    <location>
        <begin position="6"/>
        <end position="239"/>
    </location>
</feature>
<keyword evidence="6 8" id="KW-0067">ATP-binding</keyword>
<dbReference type="InterPro" id="IPR017871">
    <property type="entry name" value="ABC_transporter-like_CS"/>
</dbReference>
<keyword evidence="4" id="KW-0997">Cell inner membrane</keyword>
<keyword evidence="4" id="KW-0472">Membrane</keyword>
<comment type="similarity">
    <text evidence="1">Belongs to the ABC transporter superfamily.</text>
</comment>
<dbReference type="EMBL" id="CAFB01000035">
    <property type="protein sequence ID" value="CCD28887.1"/>
    <property type="molecule type" value="Genomic_DNA"/>
</dbReference>
<evidence type="ECO:0000256" key="4">
    <source>
        <dbReference type="ARBA" id="ARBA00022519"/>
    </source>
</evidence>
<evidence type="ECO:0000256" key="6">
    <source>
        <dbReference type="ARBA" id="ARBA00022840"/>
    </source>
</evidence>
<evidence type="ECO:0000256" key="1">
    <source>
        <dbReference type="ARBA" id="ARBA00005417"/>
    </source>
</evidence>
<dbReference type="Gene3D" id="3.40.50.300">
    <property type="entry name" value="P-loop containing nucleotide triphosphate hydrolases"/>
    <property type="match status" value="1"/>
</dbReference>
<evidence type="ECO:0000259" key="7">
    <source>
        <dbReference type="PROSITE" id="PS50893"/>
    </source>
</evidence>
<dbReference type="CDD" id="cd03235">
    <property type="entry name" value="ABC_Metallic_Cations"/>
    <property type="match status" value="1"/>
</dbReference>
<name>G2J7Z0_9BURK</name>
<comment type="caution">
    <text evidence="8">The sequence shown here is derived from an EMBL/GenBank/DDBJ whole genome shotgun (WGS) entry which is preliminary data.</text>
</comment>
<dbReference type="STRING" id="1070319.CAGGBEG34_190054"/>
<protein>
    <submittedName>
        <fullName evidence="8">ABC transporter, ATP-binding protein</fullName>
    </submittedName>
</protein>
<sequence>MNPNIIELSNLSLKAGWHTVLKAVTLSIRAGEFIGALGPNGAGKTTLIRALLGLIQPSSGSIRVFGQPAARGHPAIAYVPQTGSALACQRLCGFDFVASAANGRRWGWPWMSRKQRAAVYRALEQTDAGAFARRALGELSGGERQRLLLAQCLLGEPKLLLLDEPLIGLDPPHQQHIIALIRRIQQSRHLTVLLSAHELNPLLPALDRALYLGNGAAALGAVDEVITGPVLSRLYGAAIEVLRVAGHIFVMADHTEIGKDAHRHV</sequence>
<dbReference type="InterPro" id="IPR003593">
    <property type="entry name" value="AAA+_ATPase"/>
</dbReference>
<keyword evidence="5" id="KW-0547">Nucleotide-binding</keyword>
<evidence type="ECO:0000313" key="9">
    <source>
        <dbReference type="Proteomes" id="UP000054051"/>
    </source>
</evidence>
<dbReference type="PROSITE" id="PS50893">
    <property type="entry name" value="ABC_TRANSPORTER_2"/>
    <property type="match status" value="1"/>
</dbReference>
<dbReference type="GO" id="GO:0005524">
    <property type="term" value="F:ATP binding"/>
    <property type="evidence" value="ECO:0007669"/>
    <property type="project" value="UniProtKB-KW"/>
</dbReference>
<organism evidence="8 9">
    <name type="scientific">Candidatus Glomeribacter gigasporarum BEG34</name>
    <dbReference type="NCBI Taxonomy" id="1070319"/>
    <lineage>
        <taxon>Bacteria</taxon>
        <taxon>Pseudomonadati</taxon>
        <taxon>Pseudomonadota</taxon>
        <taxon>Betaproteobacteria</taxon>
        <taxon>Burkholderiales</taxon>
        <taxon>Burkholderiaceae</taxon>
        <taxon>Candidatus Glomeribacter</taxon>
    </lineage>
</organism>
<dbReference type="InterPro" id="IPR027417">
    <property type="entry name" value="P-loop_NTPase"/>
</dbReference>
<dbReference type="Proteomes" id="UP000054051">
    <property type="component" value="Unassembled WGS sequence"/>
</dbReference>
<dbReference type="AlphaFoldDB" id="G2J7Z0"/>
<proteinExistence type="inferred from homology"/>
<dbReference type="GO" id="GO:0016887">
    <property type="term" value="F:ATP hydrolysis activity"/>
    <property type="evidence" value="ECO:0007669"/>
    <property type="project" value="InterPro"/>
</dbReference>
<dbReference type="eggNOG" id="COG1121">
    <property type="taxonomic scope" value="Bacteria"/>
</dbReference>
<dbReference type="InterPro" id="IPR050153">
    <property type="entry name" value="Metal_Ion_Import_ABC"/>
</dbReference>
<accession>G2J7Z0</accession>
<dbReference type="SUPFAM" id="SSF52540">
    <property type="entry name" value="P-loop containing nucleoside triphosphate hydrolases"/>
    <property type="match status" value="1"/>
</dbReference>
<keyword evidence="2" id="KW-0813">Transport</keyword>
<dbReference type="SMART" id="SM00382">
    <property type="entry name" value="AAA"/>
    <property type="match status" value="1"/>
</dbReference>
<dbReference type="PROSITE" id="PS00211">
    <property type="entry name" value="ABC_TRANSPORTER_1"/>
    <property type="match status" value="1"/>
</dbReference>
<keyword evidence="9" id="KW-1185">Reference proteome</keyword>
<evidence type="ECO:0000256" key="3">
    <source>
        <dbReference type="ARBA" id="ARBA00022475"/>
    </source>
</evidence>
<reference evidence="8 9" key="1">
    <citation type="submission" date="2011-08" db="EMBL/GenBank/DDBJ databases">
        <title>The genome of the obligate endobacterium of an arbuscular mycorrhizal fungus reveals an interphylum network of nutritional interactions.</title>
        <authorList>
            <person name="Ghignone S."/>
            <person name="Salvioli A."/>
            <person name="Anca I."/>
            <person name="Lumini E."/>
            <person name="Ortu G."/>
            <person name="Petiti L."/>
            <person name="Cruveiller S."/>
            <person name="Bianciotto V."/>
            <person name="Piffanelli P."/>
            <person name="Lanfranco L."/>
            <person name="Bonfante P."/>
        </authorList>
    </citation>
    <scope>NUCLEOTIDE SEQUENCE [LARGE SCALE GENOMIC DNA]</scope>
    <source>
        <strain evidence="8 9">BEG34</strain>
    </source>
</reference>
<gene>
    <name evidence="8" type="ORF">CAGGBEG34_190054</name>
</gene>
<evidence type="ECO:0000313" key="8">
    <source>
        <dbReference type="EMBL" id="CCD28887.1"/>
    </source>
</evidence>
<dbReference type="RefSeq" id="WP_006682148.1">
    <property type="nucleotide sequence ID" value="NZ_CAFB01000035.1"/>
</dbReference>